<evidence type="ECO:0000313" key="3">
    <source>
        <dbReference type="Proteomes" id="UP000265520"/>
    </source>
</evidence>
<feature type="region of interest" description="Disordered" evidence="1">
    <location>
        <begin position="1"/>
        <end position="85"/>
    </location>
</feature>
<gene>
    <name evidence="2" type="ORF">A2U01_0008657</name>
</gene>
<proteinExistence type="predicted"/>
<name>A0A392MLB9_9FABA</name>
<sequence>MAGKGKSIQSLIALMRGMKKDEASEKSTSSTEKSYDSSAEKTSSEANNLQALKRGKAVASEMMRHEGSFSSDESSDEGEPKPVTP</sequence>
<protein>
    <submittedName>
        <fullName evidence="2">Uncharacterized protein</fullName>
    </submittedName>
</protein>
<keyword evidence="3" id="KW-1185">Reference proteome</keyword>
<accession>A0A392MLB9</accession>
<feature type="compositionally biased region" description="Basic and acidic residues" evidence="1">
    <location>
        <begin position="33"/>
        <end position="43"/>
    </location>
</feature>
<dbReference type="EMBL" id="LXQA010012893">
    <property type="protein sequence ID" value="MCH87779.1"/>
    <property type="molecule type" value="Genomic_DNA"/>
</dbReference>
<reference evidence="2 3" key="1">
    <citation type="journal article" date="2018" name="Front. Plant Sci.">
        <title>Red Clover (Trifolium pratense) and Zigzag Clover (T. medium) - A Picture of Genomic Similarities and Differences.</title>
        <authorList>
            <person name="Dluhosova J."/>
            <person name="Istvanek J."/>
            <person name="Nedelnik J."/>
            <person name="Repkova J."/>
        </authorList>
    </citation>
    <scope>NUCLEOTIDE SEQUENCE [LARGE SCALE GENOMIC DNA]</scope>
    <source>
        <strain evidence="3">cv. 10/8</strain>
        <tissue evidence="2">Leaf</tissue>
    </source>
</reference>
<dbReference type="Proteomes" id="UP000265520">
    <property type="component" value="Unassembled WGS sequence"/>
</dbReference>
<organism evidence="2 3">
    <name type="scientific">Trifolium medium</name>
    <dbReference type="NCBI Taxonomy" id="97028"/>
    <lineage>
        <taxon>Eukaryota</taxon>
        <taxon>Viridiplantae</taxon>
        <taxon>Streptophyta</taxon>
        <taxon>Embryophyta</taxon>
        <taxon>Tracheophyta</taxon>
        <taxon>Spermatophyta</taxon>
        <taxon>Magnoliopsida</taxon>
        <taxon>eudicotyledons</taxon>
        <taxon>Gunneridae</taxon>
        <taxon>Pentapetalae</taxon>
        <taxon>rosids</taxon>
        <taxon>fabids</taxon>
        <taxon>Fabales</taxon>
        <taxon>Fabaceae</taxon>
        <taxon>Papilionoideae</taxon>
        <taxon>50 kb inversion clade</taxon>
        <taxon>NPAAA clade</taxon>
        <taxon>Hologalegina</taxon>
        <taxon>IRL clade</taxon>
        <taxon>Trifolieae</taxon>
        <taxon>Trifolium</taxon>
    </lineage>
</organism>
<dbReference type="AlphaFoldDB" id="A0A392MLB9"/>
<evidence type="ECO:0000256" key="1">
    <source>
        <dbReference type="SAM" id="MobiDB-lite"/>
    </source>
</evidence>
<evidence type="ECO:0000313" key="2">
    <source>
        <dbReference type="EMBL" id="MCH87779.1"/>
    </source>
</evidence>
<comment type="caution">
    <text evidence="2">The sequence shown here is derived from an EMBL/GenBank/DDBJ whole genome shotgun (WGS) entry which is preliminary data.</text>
</comment>